<proteinExistence type="predicted"/>
<comment type="caution">
    <text evidence="1">The sequence shown here is derived from an EMBL/GenBank/DDBJ whole genome shotgun (WGS) entry which is preliminary data.</text>
</comment>
<gene>
    <name evidence="1" type="ORF">DPV69_04400</name>
</gene>
<protein>
    <recommendedName>
        <fullName evidence="3">Lipoprotein</fullName>
    </recommendedName>
</protein>
<evidence type="ECO:0008006" key="3">
    <source>
        <dbReference type="Google" id="ProtNLM"/>
    </source>
</evidence>
<organism evidence="1 2">
    <name type="scientific">Pedobacter chitinilyticus</name>
    <dbReference type="NCBI Taxonomy" id="2233776"/>
    <lineage>
        <taxon>Bacteria</taxon>
        <taxon>Pseudomonadati</taxon>
        <taxon>Bacteroidota</taxon>
        <taxon>Sphingobacteriia</taxon>
        <taxon>Sphingobacteriales</taxon>
        <taxon>Sphingobacteriaceae</taxon>
        <taxon>Pedobacter</taxon>
    </lineage>
</organism>
<dbReference type="AlphaFoldDB" id="A0A3S4RTK4"/>
<evidence type="ECO:0000313" key="1">
    <source>
        <dbReference type="EMBL" id="RWU10586.1"/>
    </source>
</evidence>
<reference evidence="1 2" key="1">
    <citation type="submission" date="2018-06" db="EMBL/GenBank/DDBJ databases">
        <title>Pedobacter endophyticus sp. nov., an endophytic bacterium isolated from a leaf of Triticum aestivum.</title>
        <authorList>
            <person name="Zhang L."/>
        </authorList>
    </citation>
    <scope>NUCLEOTIDE SEQUENCE [LARGE SCALE GENOMIC DNA]</scope>
    <source>
        <strain evidence="1 2">CM134L-2</strain>
    </source>
</reference>
<dbReference type="PROSITE" id="PS51257">
    <property type="entry name" value="PROKAR_LIPOPROTEIN"/>
    <property type="match status" value="1"/>
</dbReference>
<keyword evidence="2" id="KW-1185">Reference proteome</keyword>
<dbReference type="RefSeq" id="WP_113646073.1">
    <property type="nucleotide sequence ID" value="NZ_QMHN01000001.1"/>
</dbReference>
<accession>A0A3S4RTK4</accession>
<dbReference type="EMBL" id="SAYW01000001">
    <property type="protein sequence ID" value="RWU10586.1"/>
    <property type="molecule type" value="Genomic_DNA"/>
</dbReference>
<name>A0A3S4RTK4_9SPHI</name>
<dbReference type="OrthoDB" id="760008at2"/>
<sequence length="227" mass="25012">MRPIKALFIILSVTFMSSGCKKDHHDEETTPEKPFVITEHYIAGTLTQKTGSKYSSVFFIQLLKDGKATFINSSATNLSGTYTLTDTELVFEVTGGNARIAKFTLDKDKKVTSAYYKALTTEYEATGELLPVKETNELTGKTFKGDEYKMGEVSNRTGLNYSFGATAYGSGTDATTIDKTTNNYTLIGGSGFKYVNGSNVELGFVSNKKLTVFRVSGLYYYGKYTQQ</sequence>
<dbReference type="Proteomes" id="UP000284120">
    <property type="component" value="Unassembled WGS sequence"/>
</dbReference>
<evidence type="ECO:0000313" key="2">
    <source>
        <dbReference type="Proteomes" id="UP000284120"/>
    </source>
</evidence>